<organism evidence="1 2">
    <name type="scientific">Aphis craccivora</name>
    <name type="common">Cowpea aphid</name>
    <dbReference type="NCBI Taxonomy" id="307492"/>
    <lineage>
        <taxon>Eukaryota</taxon>
        <taxon>Metazoa</taxon>
        <taxon>Ecdysozoa</taxon>
        <taxon>Arthropoda</taxon>
        <taxon>Hexapoda</taxon>
        <taxon>Insecta</taxon>
        <taxon>Pterygota</taxon>
        <taxon>Neoptera</taxon>
        <taxon>Paraneoptera</taxon>
        <taxon>Hemiptera</taxon>
        <taxon>Sternorrhyncha</taxon>
        <taxon>Aphidomorpha</taxon>
        <taxon>Aphidoidea</taxon>
        <taxon>Aphididae</taxon>
        <taxon>Aphidini</taxon>
        <taxon>Aphis</taxon>
        <taxon>Aphis</taxon>
    </lineage>
</organism>
<evidence type="ECO:0000313" key="2">
    <source>
        <dbReference type="Proteomes" id="UP000478052"/>
    </source>
</evidence>
<dbReference type="EMBL" id="VUJU01016891">
    <property type="protein sequence ID" value="KAF0686648.1"/>
    <property type="molecule type" value="Genomic_DNA"/>
</dbReference>
<gene>
    <name evidence="1" type="ORF">FWK35_00036155</name>
</gene>
<feature type="non-terminal residue" evidence="1">
    <location>
        <position position="1"/>
    </location>
</feature>
<protein>
    <submittedName>
        <fullName evidence="1">Uncharacterized protein</fullName>
    </submittedName>
</protein>
<sequence length="50" mass="5812">SPVRGVYPYEYTDGWDKLDEPSLPPKEEFYSTLKEEGIKDVHYEHAIVAL</sequence>
<dbReference type="OrthoDB" id="6600976at2759"/>
<accession>A0A6G0VJJ7</accession>
<evidence type="ECO:0000313" key="1">
    <source>
        <dbReference type="EMBL" id="KAF0686648.1"/>
    </source>
</evidence>
<dbReference type="Proteomes" id="UP000478052">
    <property type="component" value="Unassembled WGS sequence"/>
</dbReference>
<comment type="caution">
    <text evidence="1">The sequence shown here is derived from an EMBL/GenBank/DDBJ whole genome shotgun (WGS) entry which is preliminary data.</text>
</comment>
<keyword evidence="2" id="KW-1185">Reference proteome</keyword>
<proteinExistence type="predicted"/>
<reference evidence="1 2" key="1">
    <citation type="submission" date="2019-08" db="EMBL/GenBank/DDBJ databases">
        <title>Whole genome of Aphis craccivora.</title>
        <authorList>
            <person name="Voronova N.V."/>
            <person name="Shulinski R.S."/>
            <person name="Bandarenka Y.V."/>
            <person name="Zhorov D.G."/>
            <person name="Warner D."/>
        </authorList>
    </citation>
    <scope>NUCLEOTIDE SEQUENCE [LARGE SCALE GENOMIC DNA]</scope>
    <source>
        <strain evidence="1">180601</strain>
        <tissue evidence="1">Whole Body</tissue>
    </source>
</reference>
<name>A0A6G0VJJ7_APHCR</name>
<dbReference type="AlphaFoldDB" id="A0A6G0VJJ7"/>